<dbReference type="RefSeq" id="WP_140882168.1">
    <property type="nucleotide sequence ID" value="NZ_RCZP01000004.1"/>
</dbReference>
<dbReference type="Proteomes" id="UP000317078">
    <property type="component" value="Unassembled WGS sequence"/>
</dbReference>
<dbReference type="EMBL" id="RCZP01000004">
    <property type="protein sequence ID" value="TPG59181.1"/>
    <property type="molecule type" value="Genomic_DNA"/>
</dbReference>
<accession>A0A502GBS8</accession>
<comment type="caution">
    <text evidence="1">The sequence shown here is derived from an EMBL/GenBank/DDBJ whole genome shotgun (WGS) entry which is preliminary data.</text>
</comment>
<sequence length="223" mass="23769">MPSPDPAPPVDHALERRVLARYAEELAGLPVEEAAAWLLRRLAAVEAMQVTARAGTRPREWADPGPAAVLVLEPIEPVPEAPLPTEVAVSCDDALAQEGFHDAETAEGGRSFRWIGPEPRATVFLPKVALPAEVRLHVHAAFCPEVLGDISVSIDEGPWEAALQEEGGARVLVARPRPGERPPAGATRLDIDAVRTASPLSRGAADARLLGLALWRIEARSLG</sequence>
<name>A0A502GBS8_9PROT</name>
<evidence type="ECO:0000313" key="1">
    <source>
        <dbReference type="EMBL" id="TPG59181.1"/>
    </source>
</evidence>
<keyword evidence="2" id="KW-1185">Reference proteome</keyword>
<reference evidence="1 2" key="1">
    <citation type="journal article" date="2019" name="Environ. Microbiol.">
        <title>Species interactions and distinct microbial communities in high Arctic permafrost affected cryosols are associated with the CH4 and CO2 gas fluxes.</title>
        <authorList>
            <person name="Altshuler I."/>
            <person name="Hamel J."/>
            <person name="Turney S."/>
            <person name="Magnuson E."/>
            <person name="Levesque R."/>
            <person name="Greer C."/>
            <person name="Whyte L.G."/>
        </authorList>
    </citation>
    <scope>NUCLEOTIDE SEQUENCE [LARGE SCALE GENOMIC DNA]</scope>
    <source>
        <strain evidence="1 2">S9.3B</strain>
    </source>
</reference>
<gene>
    <name evidence="1" type="ORF">EAH89_07515</name>
</gene>
<protein>
    <submittedName>
        <fullName evidence="1">Uncharacterized protein</fullName>
    </submittedName>
</protein>
<evidence type="ECO:0000313" key="2">
    <source>
        <dbReference type="Proteomes" id="UP000317078"/>
    </source>
</evidence>
<dbReference type="AlphaFoldDB" id="A0A502GBS8"/>
<proteinExistence type="predicted"/>
<dbReference type="OrthoDB" id="7279889at2"/>
<organism evidence="1 2">
    <name type="scientific">Muricoccus nepalensis</name>
    <dbReference type="NCBI Taxonomy" id="1854500"/>
    <lineage>
        <taxon>Bacteria</taxon>
        <taxon>Pseudomonadati</taxon>
        <taxon>Pseudomonadota</taxon>
        <taxon>Alphaproteobacteria</taxon>
        <taxon>Acetobacterales</taxon>
        <taxon>Roseomonadaceae</taxon>
        <taxon>Muricoccus</taxon>
    </lineage>
</organism>